<dbReference type="EMBL" id="KZ505675">
    <property type="protein sequence ID" value="PKU47588.1"/>
    <property type="molecule type" value="Genomic_DNA"/>
</dbReference>
<reference evidence="2" key="2">
    <citation type="submission" date="2017-12" db="EMBL/GenBank/DDBJ databases">
        <title>Genome sequence of the Bar-tailed Godwit (Limosa lapponica baueri).</title>
        <authorList>
            <person name="Lima N.C.B."/>
            <person name="Parody-Merino A.M."/>
            <person name="Battley P.F."/>
            <person name="Fidler A.E."/>
            <person name="Prosdocimi F."/>
        </authorList>
    </citation>
    <scope>NUCLEOTIDE SEQUENCE [LARGE SCALE GENOMIC DNA]</scope>
</reference>
<evidence type="ECO:0000313" key="1">
    <source>
        <dbReference type="EMBL" id="PKU47588.1"/>
    </source>
</evidence>
<protein>
    <submittedName>
        <fullName evidence="1">Uncharacterized protein</fullName>
    </submittedName>
</protein>
<gene>
    <name evidence="1" type="ORF">llap_2132</name>
</gene>
<dbReference type="AlphaFoldDB" id="A0A2I0UNF2"/>
<dbReference type="OrthoDB" id="10656462at2759"/>
<sequence length="398" mass="45052">MKSSRRWSLMVIFERSEEVSEDWKTAKVTPIFKKGDPKNYRPVSLTLIPGKRYFLSTSNLLQFSEHYYSSCIFTEEYREKDFLSDLHFFTMMKEMTLMVLNRTARIIFANISIFPSQPADAGQAMHDPLLINVTAANEKKHGHYDYGEPFKSIWLHCILHIQGSGKGHRSMRLNSFTLSCFFCPMKQARGNCLENPILSQMPDTFIRGFDNLFSATFLRALPFLFPQRMPPEFGELPISNEEGGIFILDVSFKGPHVILRKCLTMNMTHPSLRKRLQEFLLVVPATNAFNLTTTLRTANDPVPGTHLEGTTTQSEVDLQSTSKLPAKSMVAPSPTANVSKGILSRLQHHLAMVFSGVTVPNLKLPMAFLRSLQALCAWQQSIPVASERHQGSRESTSQ</sequence>
<reference evidence="2" key="1">
    <citation type="submission" date="2017-11" db="EMBL/GenBank/DDBJ databases">
        <authorList>
            <person name="Lima N.C."/>
            <person name="Parody-Merino A.M."/>
            <person name="Battley P.F."/>
            <person name="Fidler A.E."/>
            <person name="Prosdocimi F."/>
        </authorList>
    </citation>
    <scope>NUCLEOTIDE SEQUENCE [LARGE SCALE GENOMIC DNA]</scope>
</reference>
<name>A0A2I0UNF2_LIMLA</name>
<accession>A0A2I0UNF2</accession>
<evidence type="ECO:0000313" key="2">
    <source>
        <dbReference type="Proteomes" id="UP000233556"/>
    </source>
</evidence>
<dbReference type="Proteomes" id="UP000233556">
    <property type="component" value="Unassembled WGS sequence"/>
</dbReference>
<keyword evidence="2" id="KW-1185">Reference proteome</keyword>
<proteinExistence type="predicted"/>
<organism evidence="1 2">
    <name type="scientific">Limosa lapponica baueri</name>
    <dbReference type="NCBI Taxonomy" id="1758121"/>
    <lineage>
        <taxon>Eukaryota</taxon>
        <taxon>Metazoa</taxon>
        <taxon>Chordata</taxon>
        <taxon>Craniata</taxon>
        <taxon>Vertebrata</taxon>
        <taxon>Euteleostomi</taxon>
        <taxon>Archelosauria</taxon>
        <taxon>Archosauria</taxon>
        <taxon>Dinosauria</taxon>
        <taxon>Saurischia</taxon>
        <taxon>Theropoda</taxon>
        <taxon>Coelurosauria</taxon>
        <taxon>Aves</taxon>
        <taxon>Neognathae</taxon>
        <taxon>Neoaves</taxon>
        <taxon>Charadriiformes</taxon>
        <taxon>Scolopacidae</taxon>
        <taxon>Limosa</taxon>
    </lineage>
</organism>